<gene>
    <name evidence="10" type="ORF">RCO7_03819</name>
</gene>
<keyword evidence="2" id="KW-0808">Transferase</keyword>
<dbReference type="Pfam" id="PF00856">
    <property type="entry name" value="SET"/>
    <property type="match status" value="1"/>
</dbReference>
<feature type="domain" description="SET" evidence="8">
    <location>
        <begin position="820"/>
        <end position="949"/>
    </location>
</feature>
<dbReference type="EMBL" id="FJUW01000062">
    <property type="protein sequence ID" value="CZT11533.1"/>
    <property type="molecule type" value="Genomic_DNA"/>
</dbReference>
<dbReference type="SMART" id="SM00317">
    <property type="entry name" value="SET"/>
    <property type="match status" value="1"/>
</dbReference>
<name>A0A1E1LM06_9HELO</name>
<feature type="compositionally biased region" description="Basic and acidic residues" evidence="7">
    <location>
        <begin position="160"/>
        <end position="180"/>
    </location>
</feature>
<evidence type="ECO:0000256" key="3">
    <source>
        <dbReference type="ARBA" id="ARBA00022691"/>
    </source>
</evidence>
<sequence>MASGRLSAGRRNYVDLTSDNDDPPPPKPKSRNKGKMPDIGLGTPPPKPSKISSLNFQPALIIGRPVKLSPPSAPRLSHSPDPPTNMQNFLTKSQDAVRRAFEASKPTNAASPLEDIRDPSSPVSVLIQHTSPIRDRPKPAISIAINSSSSSKSPVPDPIHQADPKSEAPVGPRDDIRGEDKDEEDNNEDLDHRGDNAEDQDAEIEDVYRSHSLATDVGIPARQSDHRDHGPDPDISSIGSTSPLLIRLRQQRVTKDVNQTEKLRLFDLEKRLRECLKDMRAQHALSTRYILEEAREAALASSNDLACDRNSPWASMKSVAFDPKVVVLLNPTIDIMHHHVTLKNGKISRGKSKVSVTKAYGNTPRVPRYNSHTSIRRNILKADDENLKFIPFFGESRNENNHRKLLKELEQVYTPLSKETSRESEENSRIREFLPCWLAELQLACDTTTLKHYLLVQEKENGELGLSLRLRRLLLESFESPLTHEKSEIARRFSEVFEKVFRVSLADVILPPGLLKEMIEVARNKAAKKEHGPSNRIATYTDLTCLICAAIDCPIHGDFIHERVDSSDLEDDEHSAEMKYELKGLVLPYEDTVRQYKNRVKENIKPLPPSEAQPCLQECYMVTDFSDLDYEFHEDHLSYLPQMISTYRHPNYRSCYIAFALNIPCWTVYAEIQRYESEVHEEVAEYILPGRAKKPEWYDNKRKILKGDLNDLTSAHLHQERGQAVACGHAGPCIVRPGGDSCPCAATDILCESFCGCSDDCPRRFTGCSCLASGLACSTDSCICIQMNRECGPQCGTCGALERTNPVNRYDYDLFTTGCQNVYLQRDVAKATVMGESQLVGFGLYLAEPVKKGDYIDEYVGENISNEEAERRGIVYERKQVSFLFDLNAERTIDAARLGNKTRFINHSSSSADGLNIEAKIVLVNGEHRIKFVALRDIAIGEELLFNYGKKFADKQGLNATLPKAQAGSKRGVLEGEEALDALDGMDQRKKGSREKINAIRGGAKSGDKKSGSKMRKTAAPMAEVVREVPEDEADAEDDSVDRPRRRKIMRPTRYTR</sequence>
<proteinExistence type="predicted"/>
<dbReference type="GO" id="GO:0031507">
    <property type="term" value="P:heterochromatin formation"/>
    <property type="evidence" value="ECO:0007669"/>
    <property type="project" value="TreeGrafter"/>
</dbReference>
<feature type="compositionally biased region" description="Basic and acidic residues" evidence="7">
    <location>
        <begin position="987"/>
        <end position="998"/>
    </location>
</feature>
<feature type="region of interest" description="Disordered" evidence="7">
    <location>
        <begin position="987"/>
        <end position="1057"/>
    </location>
</feature>
<dbReference type="InterPro" id="IPR041355">
    <property type="entry name" value="Pre-SET_CXC"/>
</dbReference>
<dbReference type="InterPro" id="IPR048360">
    <property type="entry name" value="Ezh2_CXC_fung"/>
</dbReference>
<dbReference type="Pfam" id="PF21509">
    <property type="entry name" value="Ezh2-like__CXC_fung"/>
    <property type="match status" value="1"/>
</dbReference>
<keyword evidence="3" id="KW-0949">S-adenosyl-L-methionine</keyword>
<keyword evidence="11" id="KW-1185">Reference proteome</keyword>
<feature type="compositionally biased region" description="Acidic residues" evidence="7">
    <location>
        <begin position="1030"/>
        <end position="1040"/>
    </location>
</feature>
<evidence type="ECO:0000313" key="11">
    <source>
        <dbReference type="Proteomes" id="UP000178129"/>
    </source>
</evidence>
<organism evidence="10 11">
    <name type="scientific">Rhynchosporium graminicola</name>
    <dbReference type="NCBI Taxonomy" id="2792576"/>
    <lineage>
        <taxon>Eukaryota</taxon>
        <taxon>Fungi</taxon>
        <taxon>Dikarya</taxon>
        <taxon>Ascomycota</taxon>
        <taxon>Pezizomycotina</taxon>
        <taxon>Leotiomycetes</taxon>
        <taxon>Helotiales</taxon>
        <taxon>Ploettnerulaceae</taxon>
        <taxon>Rhynchosporium</taxon>
    </lineage>
</organism>
<feature type="region of interest" description="Disordered" evidence="7">
    <location>
        <begin position="1"/>
        <end position="216"/>
    </location>
</feature>
<dbReference type="GO" id="GO:0003682">
    <property type="term" value="F:chromatin binding"/>
    <property type="evidence" value="ECO:0007669"/>
    <property type="project" value="TreeGrafter"/>
</dbReference>
<feature type="domain" description="CXC" evidence="9">
    <location>
        <begin position="700"/>
        <end position="815"/>
    </location>
</feature>
<dbReference type="GO" id="GO:0005634">
    <property type="term" value="C:nucleus"/>
    <property type="evidence" value="ECO:0007669"/>
    <property type="project" value="TreeGrafter"/>
</dbReference>
<dbReference type="InterPro" id="IPR045318">
    <property type="entry name" value="EZH1/2-like"/>
</dbReference>
<evidence type="ECO:0000259" key="9">
    <source>
        <dbReference type="PROSITE" id="PS51633"/>
    </source>
</evidence>
<dbReference type="Gene3D" id="2.170.270.10">
    <property type="entry name" value="SET domain"/>
    <property type="match status" value="1"/>
</dbReference>
<dbReference type="InterPro" id="IPR026489">
    <property type="entry name" value="CXC_dom"/>
</dbReference>
<protein>
    <recommendedName>
        <fullName evidence="12">Polycomb group protein MEDEA</fullName>
    </recommendedName>
</protein>
<feature type="compositionally biased region" description="Basic residues" evidence="7">
    <location>
        <begin position="1044"/>
        <end position="1057"/>
    </location>
</feature>
<feature type="compositionally biased region" description="Polar residues" evidence="7">
    <location>
        <begin position="84"/>
        <end position="94"/>
    </location>
</feature>
<comment type="caution">
    <text evidence="10">The sequence shown here is derived from an EMBL/GenBank/DDBJ whole genome shotgun (WGS) entry which is preliminary data.</text>
</comment>
<keyword evidence="4" id="KW-0805">Transcription regulation</keyword>
<dbReference type="InterPro" id="IPR046341">
    <property type="entry name" value="SET_dom_sf"/>
</dbReference>
<feature type="compositionally biased region" description="Polar residues" evidence="7">
    <location>
        <begin position="121"/>
        <end position="131"/>
    </location>
</feature>
<evidence type="ECO:0000313" key="10">
    <source>
        <dbReference type="EMBL" id="CZT11533.1"/>
    </source>
</evidence>
<evidence type="ECO:0000256" key="5">
    <source>
        <dbReference type="ARBA" id="ARBA00023163"/>
    </source>
</evidence>
<dbReference type="PANTHER" id="PTHR45747:SF4">
    <property type="entry name" value="HISTONE-LYSINE N-METHYLTRANSFERASE E(Z)"/>
    <property type="match status" value="1"/>
</dbReference>
<evidence type="ECO:0000256" key="1">
    <source>
        <dbReference type="ARBA" id="ARBA00022603"/>
    </source>
</evidence>
<dbReference type="GO" id="GO:0140951">
    <property type="term" value="F:histone H3K27 trimethyltransferase activity"/>
    <property type="evidence" value="ECO:0007669"/>
    <property type="project" value="UniProtKB-EC"/>
</dbReference>
<feature type="compositionally biased region" description="Low complexity" evidence="7">
    <location>
        <begin position="139"/>
        <end position="154"/>
    </location>
</feature>
<evidence type="ECO:0000256" key="2">
    <source>
        <dbReference type="ARBA" id="ARBA00022679"/>
    </source>
</evidence>
<dbReference type="GO" id="GO:0032259">
    <property type="term" value="P:methylation"/>
    <property type="evidence" value="ECO:0007669"/>
    <property type="project" value="UniProtKB-KW"/>
</dbReference>
<evidence type="ECO:0008006" key="12">
    <source>
        <dbReference type="Google" id="ProtNLM"/>
    </source>
</evidence>
<dbReference type="SUPFAM" id="SSF82199">
    <property type="entry name" value="SET domain"/>
    <property type="match status" value="1"/>
</dbReference>
<keyword evidence="1" id="KW-0489">Methyltransferase</keyword>
<dbReference type="PROSITE" id="PS51633">
    <property type="entry name" value="CXC"/>
    <property type="match status" value="1"/>
</dbReference>
<evidence type="ECO:0000256" key="6">
    <source>
        <dbReference type="ARBA" id="ARBA00048568"/>
    </source>
</evidence>
<dbReference type="AlphaFoldDB" id="A0A1E1LM06"/>
<dbReference type="STRING" id="914237.A0A1E1LM06"/>
<dbReference type="PROSITE" id="PS50280">
    <property type="entry name" value="SET"/>
    <property type="match status" value="1"/>
</dbReference>
<reference evidence="11" key="1">
    <citation type="submission" date="2016-03" db="EMBL/GenBank/DDBJ databases">
        <authorList>
            <person name="Ploux O."/>
        </authorList>
    </citation>
    <scope>NUCLEOTIDE SEQUENCE [LARGE SCALE GENOMIC DNA]</scope>
    <source>
        <strain evidence="11">UK7</strain>
    </source>
</reference>
<keyword evidence="5" id="KW-0804">Transcription</keyword>
<evidence type="ECO:0000259" key="8">
    <source>
        <dbReference type="PROSITE" id="PS50280"/>
    </source>
</evidence>
<feature type="compositionally biased region" description="Basic and acidic residues" evidence="7">
    <location>
        <begin position="223"/>
        <end position="232"/>
    </location>
</feature>
<dbReference type="Pfam" id="PF18264">
    <property type="entry name" value="preSET_CXC"/>
    <property type="match status" value="1"/>
</dbReference>
<feature type="region of interest" description="Disordered" evidence="7">
    <location>
        <begin position="221"/>
        <end position="240"/>
    </location>
</feature>
<dbReference type="Proteomes" id="UP000178129">
    <property type="component" value="Unassembled WGS sequence"/>
</dbReference>
<evidence type="ECO:0000256" key="7">
    <source>
        <dbReference type="SAM" id="MobiDB-lite"/>
    </source>
</evidence>
<dbReference type="InParanoid" id="A0A1E1LM06"/>
<comment type="catalytic activity">
    <reaction evidence="6">
        <text>L-lysyl(27)-[histone H3] + 3 S-adenosyl-L-methionine = N(6),N(6),N(6)-trimethyl-L-lysyl(27)-[histone H3] + 3 S-adenosyl-L-homocysteine + 3 H(+)</text>
        <dbReference type="Rhea" id="RHEA:60292"/>
        <dbReference type="Rhea" id="RHEA-COMP:15535"/>
        <dbReference type="Rhea" id="RHEA-COMP:15548"/>
        <dbReference type="ChEBI" id="CHEBI:15378"/>
        <dbReference type="ChEBI" id="CHEBI:29969"/>
        <dbReference type="ChEBI" id="CHEBI:57856"/>
        <dbReference type="ChEBI" id="CHEBI:59789"/>
        <dbReference type="ChEBI" id="CHEBI:61961"/>
        <dbReference type="EC" id="2.1.1.356"/>
    </reaction>
</comment>
<dbReference type="InterPro" id="IPR001214">
    <property type="entry name" value="SET_dom"/>
</dbReference>
<dbReference type="PANTHER" id="PTHR45747">
    <property type="entry name" value="HISTONE-LYSINE N-METHYLTRANSFERASE E(Z)"/>
    <property type="match status" value="1"/>
</dbReference>
<evidence type="ECO:0000256" key="4">
    <source>
        <dbReference type="ARBA" id="ARBA00023015"/>
    </source>
</evidence>
<accession>A0A1E1LM06</accession>